<reference evidence="8 10" key="1">
    <citation type="submission" date="2017-04" db="EMBL/GenBank/DDBJ databases">
        <title>Kefir bacterial isolates.</title>
        <authorList>
            <person name="Kim Y."/>
            <person name="Blasche S."/>
            <person name="Patil K.R."/>
        </authorList>
    </citation>
    <scope>NUCLEOTIDE SEQUENCE [LARGE SCALE GENOMIC DNA]</scope>
    <source>
        <strain evidence="8 10">OG2</strain>
    </source>
</reference>
<evidence type="ECO:0000256" key="4">
    <source>
        <dbReference type="ARBA" id="ARBA00023136"/>
    </source>
</evidence>
<evidence type="ECO:0000259" key="7">
    <source>
        <dbReference type="Pfam" id="PF12698"/>
    </source>
</evidence>
<keyword evidence="3 6" id="KW-1133">Transmembrane helix</keyword>
<dbReference type="KEGG" id="bcau:I6G59_01690"/>
<sequence>MRLERANSKRPVTWVSFAGLVLIPIIVAAGFILATWKSSDRLETIDAAIVNNDDGAEVDGKTVPIGRELTSGLVGETENNIHWVITDEADAEKGLADGTYAARLTIPEGFSRAVTSVSDAKSATQTQLDVDVSGVVPASDQLISRSVAEVARTTFNTSMTENYLDNIYLGFNDIGTQMRKLGDAAGELDDGAQQLSSGTRQSADGAGELADGMGQLDESGGELNKAAGDLAKGAGDLAEGTSGLATGLDTMKTQTKDLPENAQKLADGADELSTGADDLSKGAGDLSDGVDEYTTSIDKIIRGLSGSGAGGSGSGEGGLDDLIDGAKDLDKGAQGVAEGASGLSDGLGSYRDGLQKGADDADQLAQSNPGLDGLVSAGMISSGEADQIRAQLCPAGTPDEVCAGMEKAYAQGLLNGTSGGLDSAVDGLGSTDDKQSLLGGAASLKDGSAELSSGMSEFAKGLEKGLGDLAKGMKDITDNAPKLLEASKGLREGASGVADGNAKLAEGASDLSDGTQQLADGMPKLTDGIAEAADGAGKLDDGAGKLAEGADQFAGGVGKYTTGVSQAATGSQDLAGGLDQLADGSEKYSDGVGEFSDGVQDGADEVPSYTAPERDTLSTVAAANIEAPDTDSVTNLLTGSTIALLIMLALWVGGLVTYTVLKPIPSSTLLSTQSSVLVWLRGLVPGVAVGLVQALVLAILAVTVMDIDAIQGFDIAVLTFVSAIVFMILNFALVAWLGGVGRFLSVIAVVLAVAGRTIGAVPEFFTFIAPLLPLTPAMNGFAAIAAGTPGLAAAYGGLLAWAVIGLVASLLAIVRARTTKPEAALAMA</sequence>
<evidence type="ECO:0000256" key="2">
    <source>
        <dbReference type="ARBA" id="ARBA00022692"/>
    </source>
</evidence>
<dbReference type="Proteomes" id="UP000216867">
    <property type="component" value="Unassembled WGS sequence"/>
</dbReference>
<dbReference type="NCBIfam" id="TIGR03061">
    <property type="entry name" value="pip_yhgE_Nterm"/>
    <property type="match status" value="1"/>
</dbReference>
<evidence type="ECO:0000256" key="1">
    <source>
        <dbReference type="ARBA" id="ARBA00004141"/>
    </source>
</evidence>
<evidence type="ECO:0000313" key="8">
    <source>
        <dbReference type="EMBL" id="PAK95123.1"/>
    </source>
</evidence>
<dbReference type="Pfam" id="PF12698">
    <property type="entry name" value="ABC2_membrane_3"/>
    <property type="match status" value="1"/>
</dbReference>
<feature type="transmembrane region" description="Helical" evidence="6">
    <location>
        <begin position="743"/>
        <end position="772"/>
    </location>
</feature>
<proteinExistence type="predicted"/>
<feature type="region of interest" description="Disordered" evidence="5">
    <location>
        <begin position="304"/>
        <end position="369"/>
    </location>
</feature>
<dbReference type="NCBIfam" id="TIGR03057">
    <property type="entry name" value="xxxLxxG_by_4"/>
    <property type="match status" value="5"/>
</dbReference>
<dbReference type="Gene3D" id="1.10.287.950">
    <property type="entry name" value="Methyl-accepting chemotaxis protein"/>
    <property type="match status" value="2"/>
</dbReference>
<feature type="domain" description="ABC-2 type transporter transmembrane" evidence="7">
    <location>
        <begin position="20"/>
        <end position="164"/>
    </location>
</feature>
<dbReference type="RefSeq" id="WP_040342535.1">
    <property type="nucleotide sequence ID" value="NZ_CBDRLP010000031.1"/>
</dbReference>
<reference evidence="9 11" key="2">
    <citation type="submission" date="2020-12" db="EMBL/GenBank/DDBJ databases">
        <title>FDA dAtabase for Regulatory Grade micrObial Sequences (FDA-ARGOS): Supporting development and validation of Infectious Disease Dx tests.</title>
        <authorList>
            <person name="Sproer C."/>
            <person name="Gronow S."/>
            <person name="Severitt S."/>
            <person name="Schroder I."/>
            <person name="Tallon L."/>
            <person name="Sadzewicz L."/>
            <person name="Zhao X."/>
            <person name="Boylan J."/>
            <person name="Ott S."/>
            <person name="Bowen H."/>
            <person name="Vavikolanu K."/>
            <person name="Mehta A."/>
            <person name="Aluvathingal J."/>
            <person name="Nadendla S."/>
            <person name="Lowell S."/>
            <person name="Myers T."/>
            <person name="Yan Y."/>
            <person name="Sichtig H."/>
        </authorList>
    </citation>
    <scope>NUCLEOTIDE SEQUENCE [LARGE SCALE GENOMIC DNA]</scope>
    <source>
        <strain evidence="9 11">FDAARGOS_902</strain>
    </source>
</reference>
<evidence type="ECO:0000256" key="5">
    <source>
        <dbReference type="SAM" id="MobiDB-lite"/>
    </source>
</evidence>
<comment type="subcellular location">
    <subcellularLocation>
        <location evidence="1">Membrane</location>
        <topology evidence="1">Multi-pass membrane protein</topology>
    </subcellularLocation>
</comment>
<dbReference type="AlphaFoldDB" id="A0A269ZBE4"/>
<evidence type="ECO:0000313" key="10">
    <source>
        <dbReference type="Proteomes" id="UP000216867"/>
    </source>
</evidence>
<evidence type="ECO:0000256" key="3">
    <source>
        <dbReference type="ARBA" id="ARBA00022989"/>
    </source>
</evidence>
<dbReference type="GO" id="GO:0140359">
    <property type="term" value="F:ABC-type transporter activity"/>
    <property type="evidence" value="ECO:0007669"/>
    <property type="project" value="InterPro"/>
</dbReference>
<name>A0A269ZBE4_9MICO</name>
<evidence type="ECO:0000313" key="11">
    <source>
        <dbReference type="Proteomes" id="UP000594979"/>
    </source>
</evidence>
<dbReference type="InterPro" id="IPR017500">
    <property type="entry name" value="Phage_infect_YhgE_N"/>
</dbReference>
<dbReference type="EMBL" id="CP065682">
    <property type="protein sequence ID" value="QPS34078.1"/>
    <property type="molecule type" value="Genomic_DNA"/>
</dbReference>
<feature type="compositionally biased region" description="Gly residues" evidence="5">
    <location>
        <begin position="305"/>
        <end position="317"/>
    </location>
</feature>
<feature type="transmembrane region" description="Helical" evidence="6">
    <location>
        <begin position="682"/>
        <end position="703"/>
    </location>
</feature>
<dbReference type="PANTHER" id="PTHR43077">
    <property type="entry name" value="TRANSPORT PERMEASE YVFS-RELATED"/>
    <property type="match status" value="1"/>
</dbReference>
<feature type="transmembrane region" description="Helical" evidence="6">
    <location>
        <begin position="642"/>
        <end position="661"/>
    </location>
</feature>
<organism evidence="8 10">
    <name type="scientific">Brevibacterium casei</name>
    <dbReference type="NCBI Taxonomy" id="33889"/>
    <lineage>
        <taxon>Bacteria</taxon>
        <taxon>Bacillati</taxon>
        <taxon>Actinomycetota</taxon>
        <taxon>Actinomycetes</taxon>
        <taxon>Micrococcales</taxon>
        <taxon>Brevibacteriaceae</taxon>
        <taxon>Brevibacterium</taxon>
    </lineage>
</organism>
<feature type="region of interest" description="Disordered" evidence="5">
    <location>
        <begin position="189"/>
        <end position="227"/>
    </location>
</feature>
<evidence type="ECO:0000256" key="6">
    <source>
        <dbReference type="SAM" id="Phobius"/>
    </source>
</evidence>
<dbReference type="InterPro" id="IPR023908">
    <property type="entry name" value="xxxLxxG_rpt"/>
</dbReference>
<keyword evidence="2 6" id="KW-0812">Transmembrane</keyword>
<feature type="transmembrane region" description="Helical" evidence="6">
    <location>
        <begin position="12"/>
        <end position="36"/>
    </location>
</feature>
<feature type="transmembrane region" description="Helical" evidence="6">
    <location>
        <begin position="792"/>
        <end position="814"/>
    </location>
</feature>
<feature type="transmembrane region" description="Helical" evidence="6">
    <location>
        <begin position="715"/>
        <end position="736"/>
    </location>
</feature>
<protein>
    <submittedName>
        <fullName evidence="9">YhgE/Pip domain-containing protein</fullName>
    </submittedName>
    <submittedName>
        <fullName evidence="8">YhgE/Pip-like protein</fullName>
    </submittedName>
</protein>
<evidence type="ECO:0000313" key="9">
    <source>
        <dbReference type="EMBL" id="QPS34078.1"/>
    </source>
</evidence>
<dbReference type="EMBL" id="NCWY01000009">
    <property type="protein sequence ID" value="PAK95123.1"/>
    <property type="molecule type" value="Genomic_DNA"/>
</dbReference>
<dbReference type="Proteomes" id="UP000594979">
    <property type="component" value="Chromosome"/>
</dbReference>
<accession>A0A269ZBE4</accession>
<dbReference type="InterPro" id="IPR013525">
    <property type="entry name" value="ABC2_TM"/>
</dbReference>
<dbReference type="GO" id="GO:0016020">
    <property type="term" value="C:membrane"/>
    <property type="evidence" value="ECO:0007669"/>
    <property type="project" value="UniProtKB-SubCell"/>
</dbReference>
<keyword evidence="4 6" id="KW-0472">Membrane</keyword>
<feature type="compositionally biased region" description="Polar residues" evidence="5">
    <location>
        <begin position="193"/>
        <end position="202"/>
    </location>
</feature>
<gene>
    <name evidence="8" type="ORF">B8X04_11580</name>
    <name evidence="9" type="ORF">I6G59_01690</name>
</gene>
<dbReference type="InterPro" id="IPR051328">
    <property type="entry name" value="T7SS_ABC-Transporter"/>
</dbReference>
<dbReference type="PANTHER" id="PTHR43077:SF10">
    <property type="entry name" value="TRANSPORT PERMEASE PROTEIN"/>
    <property type="match status" value="1"/>
</dbReference>